<reference evidence="2" key="1">
    <citation type="submission" date="2019-08" db="EMBL/GenBank/DDBJ databases">
        <authorList>
            <person name="Kucharzyk K."/>
            <person name="Murdoch R.W."/>
            <person name="Higgins S."/>
            <person name="Loffler F."/>
        </authorList>
    </citation>
    <scope>NUCLEOTIDE SEQUENCE</scope>
</reference>
<evidence type="ECO:0000256" key="1">
    <source>
        <dbReference type="SAM" id="Phobius"/>
    </source>
</evidence>
<dbReference type="EMBL" id="VSSQ01051055">
    <property type="protein sequence ID" value="MPN05140.1"/>
    <property type="molecule type" value="Genomic_DNA"/>
</dbReference>
<keyword evidence="1" id="KW-0472">Membrane</keyword>
<comment type="caution">
    <text evidence="2">The sequence shown here is derived from an EMBL/GenBank/DDBJ whole genome shotgun (WGS) entry which is preliminary data.</text>
</comment>
<name>A0A645EUL3_9ZZZZ</name>
<keyword evidence="1" id="KW-1133">Transmembrane helix</keyword>
<gene>
    <name evidence="2" type="ORF">SDC9_152390</name>
</gene>
<protein>
    <submittedName>
        <fullName evidence="2">Uncharacterized protein</fullName>
    </submittedName>
</protein>
<dbReference type="AlphaFoldDB" id="A0A645EUL3"/>
<keyword evidence="1" id="KW-0812">Transmembrane</keyword>
<evidence type="ECO:0000313" key="2">
    <source>
        <dbReference type="EMBL" id="MPN05140.1"/>
    </source>
</evidence>
<proteinExistence type="predicted"/>
<sequence>MFFSLYLLRRAFFAYALHDALVQLLRKFVFGELADALKQRAAMIRLAPAFGAFRIVALHFLGPLAVNVIPYHVFKFTAFHCFTIFAAYLLLNTVKLLNWFLYSRFVPTIPAKR</sequence>
<organism evidence="2">
    <name type="scientific">bioreactor metagenome</name>
    <dbReference type="NCBI Taxonomy" id="1076179"/>
    <lineage>
        <taxon>unclassified sequences</taxon>
        <taxon>metagenomes</taxon>
        <taxon>ecological metagenomes</taxon>
    </lineage>
</organism>
<accession>A0A645EUL3</accession>
<feature type="transmembrane region" description="Helical" evidence="1">
    <location>
        <begin position="42"/>
        <end position="61"/>
    </location>
</feature>